<dbReference type="Gene3D" id="2.60.120.330">
    <property type="entry name" value="B-lactam Antibiotic, Isopenicillin N Synthase, Chain"/>
    <property type="match status" value="1"/>
</dbReference>
<evidence type="ECO:0000256" key="1">
    <source>
        <dbReference type="ARBA" id="ARBA00008056"/>
    </source>
</evidence>
<dbReference type="GO" id="GO:0002238">
    <property type="term" value="P:response to molecule of fungal origin"/>
    <property type="evidence" value="ECO:0007669"/>
    <property type="project" value="UniProtKB-ARBA"/>
</dbReference>
<evidence type="ECO:0000313" key="8">
    <source>
        <dbReference type="EMBL" id="KAH6757093.1"/>
    </source>
</evidence>
<organism evidence="8 9">
    <name type="scientific">Perilla frutescens var. hirtella</name>
    <name type="common">Perilla citriodora</name>
    <name type="synonym">Perilla setoyensis</name>
    <dbReference type="NCBI Taxonomy" id="608512"/>
    <lineage>
        <taxon>Eukaryota</taxon>
        <taxon>Viridiplantae</taxon>
        <taxon>Streptophyta</taxon>
        <taxon>Embryophyta</taxon>
        <taxon>Tracheophyta</taxon>
        <taxon>Spermatophyta</taxon>
        <taxon>Magnoliopsida</taxon>
        <taxon>eudicotyledons</taxon>
        <taxon>Gunneridae</taxon>
        <taxon>Pentapetalae</taxon>
        <taxon>asterids</taxon>
        <taxon>lamiids</taxon>
        <taxon>Lamiales</taxon>
        <taxon>Lamiaceae</taxon>
        <taxon>Nepetoideae</taxon>
        <taxon>Elsholtzieae</taxon>
        <taxon>Perilla</taxon>
    </lineage>
</organism>
<dbReference type="PANTHER" id="PTHR10209:SF429">
    <property type="entry name" value="1-AMINOCYCLOPROPANE-1-CARBOXYLATE OXIDASE HOMOLOG 1-LIKE"/>
    <property type="match status" value="1"/>
</dbReference>
<keyword evidence="2 6" id="KW-0479">Metal-binding</keyword>
<evidence type="ECO:0000259" key="7">
    <source>
        <dbReference type="PROSITE" id="PS51471"/>
    </source>
</evidence>
<accession>A0AAD4IQM5</accession>
<dbReference type="GO" id="GO:0046872">
    <property type="term" value="F:metal ion binding"/>
    <property type="evidence" value="ECO:0007669"/>
    <property type="project" value="UniProtKB-KW"/>
</dbReference>
<dbReference type="Proteomes" id="UP001190926">
    <property type="component" value="Unassembled WGS sequence"/>
</dbReference>
<proteinExistence type="inferred from homology"/>
<evidence type="ECO:0000256" key="2">
    <source>
        <dbReference type="ARBA" id="ARBA00022723"/>
    </source>
</evidence>
<dbReference type="InterPro" id="IPR026992">
    <property type="entry name" value="DIOX_N"/>
</dbReference>
<keyword evidence="3" id="KW-0847">Vitamin C</keyword>
<dbReference type="EMBL" id="SDAM02029497">
    <property type="protein sequence ID" value="KAH6757093.1"/>
    <property type="molecule type" value="Genomic_DNA"/>
</dbReference>
<dbReference type="GO" id="GO:0009805">
    <property type="term" value="P:coumarin biosynthetic process"/>
    <property type="evidence" value="ECO:0007669"/>
    <property type="project" value="UniProtKB-ARBA"/>
</dbReference>
<dbReference type="InterPro" id="IPR044861">
    <property type="entry name" value="IPNS-like_FE2OG_OXY"/>
</dbReference>
<sequence length="373" mass="42236">MTERVDDDASEVQQQYDRIEMLKAFDETQAGVKGLIDLGVSKIPQIFVRPSNELAHELIYKTAQQDRVQVKVPLIDLSDFRNPERRKRIVEQVRVASETWGFFQVVNHGIPSNVSDAMIDGIKRFNEMDVEEKRKYYSRDSTRRVRFNSNRDLFTSRTANWRDTLTITSADQLCSQELPDSCRESTVEYSKHIAVLGSAVAELLSEGLGLEPGRLNSMVFPEGHRISCHYYPACPEPELTLGNTMHSDIGFITILLQNQISGLQVLYQHQWIDVEPIPGGLVVNIGDLLQLVSNGKKFISSKHRVVANSIGPRISVASFFNGPSCEGKCYGPIKELTSEENPPKYREIVFGEYLLKIVNTGLDQYLGLDYYKL</sequence>
<dbReference type="PANTHER" id="PTHR10209">
    <property type="entry name" value="OXIDOREDUCTASE, 2OG-FE II OXYGENASE FAMILY PROTEIN"/>
    <property type="match status" value="1"/>
</dbReference>
<keyword evidence="5 6" id="KW-0408">Iron</keyword>
<evidence type="ECO:0000256" key="4">
    <source>
        <dbReference type="ARBA" id="ARBA00023002"/>
    </source>
</evidence>
<gene>
    <name evidence="8" type="ORF">C2S53_011603</name>
</gene>
<protein>
    <recommendedName>
        <fullName evidence="7">Fe2OG dioxygenase domain-containing protein</fullName>
    </recommendedName>
</protein>
<dbReference type="PROSITE" id="PS51471">
    <property type="entry name" value="FE2OG_OXY"/>
    <property type="match status" value="1"/>
</dbReference>
<dbReference type="AlphaFoldDB" id="A0AAD4IQM5"/>
<dbReference type="Pfam" id="PF03171">
    <property type="entry name" value="2OG-FeII_Oxy"/>
    <property type="match status" value="1"/>
</dbReference>
<keyword evidence="9" id="KW-1185">Reference proteome</keyword>
<dbReference type="GO" id="GO:0016706">
    <property type="term" value="F:2-oxoglutarate-dependent dioxygenase activity"/>
    <property type="evidence" value="ECO:0007669"/>
    <property type="project" value="UniProtKB-ARBA"/>
</dbReference>
<dbReference type="Pfam" id="PF14226">
    <property type="entry name" value="DIOX_N"/>
    <property type="match status" value="1"/>
</dbReference>
<dbReference type="FunFam" id="2.60.120.330:FF:000005">
    <property type="entry name" value="1-aminocyclopropane-1-carboxylate oxidase homolog 1"/>
    <property type="match status" value="1"/>
</dbReference>
<evidence type="ECO:0000313" key="9">
    <source>
        <dbReference type="Proteomes" id="UP001190926"/>
    </source>
</evidence>
<feature type="domain" description="Fe2OG dioxygenase" evidence="7">
    <location>
        <begin position="222"/>
        <end position="322"/>
    </location>
</feature>
<evidence type="ECO:0000256" key="6">
    <source>
        <dbReference type="RuleBase" id="RU003682"/>
    </source>
</evidence>
<dbReference type="GO" id="GO:0031418">
    <property type="term" value="F:L-ascorbic acid binding"/>
    <property type="evidence" value="ECO:0007669"/>
    <property type="project" value="UniProtKB-KW"/>
</dbReference>
<reference evidence="8 9" key="1">
    <citation type="journal article" date="2021" name="Nat. Commun.">
        <title>Incipient diploidization of the medicinal plant Perilla within 10,000 years.</title>
        <authorList>
            <person name="Zhang Y."/>
            <person name="Shen Q."/>
            <person name="Leng L."/>
            <person name="Zhang D."/>
            <person name="Chen S."/>
            <person name="Shi Y."/>
            <person name="Ning Z."/>
            <person name="Chen S."/>
        </authorList>
    </citation>
    <scope>NUCLEOTIDE SEQUENCE [LARGE SCALE GENOMIC DNA]</scope>
    <source>
        <strain evidence="9">cv. PC099</strain>
    </source>
</reference>
<name>A0AAD4IQM5_PERFH</name>
<dbReference type="InterPro" id="IPR005123">
    <property type="entry name" value="Oxoglu/Fe-dep_dioxygenase_dom"/>
</dbReference>
<dbReference type="SUPFAM" id="SSF51197">
    <property type="entry name" value="Clavaminate synthase-like"/>
    <property type="match status" value="1"/>
</dbReference>
<keyword evidence="4 6" id="KW-0560">Oxidoreductase</keyword>
<comment type="caution">
    <text evidence="8">The sequence shown here is derived from an EMBL/GenBank/DDBJ whole genome shotgun (WGS) entry which is preliminary data.</text>
</comment>
<evidence type="ECO:0000256" key="5">
    <source>
        <dbReference type="ARBA" id="ARBA00023004"/>
    </source>
</evidence>
<evidence type="ECO:0000256" key="3">
    <source>
        <dbReference type="ARBA" id="ARBA00022896"/>
    </source>
</evidence>
<dbReference type="InterPro" id="IPR027443">
    <property type="entry name" value="IPNS-like_sf"/>
</dbReference>
<comment type="similarity">
    <text evidence="1 6">Belongs to the iron/ascorbate-dependent oxidoreductase family.</text>
</comment>